<feature type="domain" description="Hemimethylated DNA-binding" evidence="2">
    <location>
        <begin position="57"/>
        <end position="151"/>
    </location>
</feature>
<dbReference type="InterPro" id="IPR036623">
    <property type="entry name" value="Hemimethylated_DNA-bd_sf"/>
</dbReference>
<name>A0A0N4U932_DRAME</name>
<sequence length="161" mass="19130">MIEISPSVIFFAIFLAVPLQILFSPQRSSDARYHFFKLLLYFFILSSVEPRDPRPPSIKYRVGDIVKHKIHGYRGVIIGWDEKANAPPIYFKDWSELPNYAVIIDTRDRLIPQVAYVVEENIELHEGWVCFLHPLIKNYFEYYDGKHYVSRPWHKKLYPND</sequence>
<keyword evidence="1" id="KW-1133">Transmembrane helix</keyword>
<reference evidence="6" key="1">
    <citation type="submission" date="2017-02" db="UniProtKB">
        <authorList>
            <consortium name="WormBaseParasite"/>
        </authorList>
    </citation>
    <scope>IDENTIFICATION</scope>
</reference>
<proteinExistence type="predicted"/>
<evidence type="ECO:0000313" key="3">
    <source>
        <dbReference type="EMBL" id="VDN57608.1"/>
    </source>
</evidence>
<keyword evidence="1" id="KW-0472">Membrane</keyword>
<dbReference type="Gene3D" id="2.30.30.390">
    <property type="entry name" value="Hemimethylated DNA-binding domain"/>
    <property type="match status" value="1"/>
</dbReference>
<dbReference type="PANTHER" id="PTHR48439">
    <property type="entry name" value="HEMIMETHYLATED DNA-BINDING DOMAIN-CONTAINING PROTEIN"/>
    <property type="match status" value="1"/>
</dbReference>
<dbReference type="PANTHER" id="PTHR48439:SF1">
    <property type="entry name" value="HEMIMETHYLATED DNA-BINDING DOMAIN-CONTAINING PROTEIN"/>
    <property type="match status" value="1"/>
</dbReference>
<dbReference type="NCBIfam" id="TIGR02097">
    <property type="entry name" value="yccV"/>
    <property type="match status" value="1"/>
</dbReference>
<dbReference type="STRING" id="318479.A0A0N4U932"/>
<keyword evidence="1" id="KW-0812">Transmembrane</keyword>
<gene>
    <name evidence="3" type="ORF">DME_LOCUS7581</name>
</gene>
<dbReference type="EMBL" id="UYYG01001161">
    <property type="protein sequence ID" value="VDN57608.1"/>
    <property type="molecule type" value="Genomic_DNA"/>
</dbReference>
<reference evidence="3 5" key="2">
    <citation type="submission" date="2018-11" db="EMBL/GenBank/DDBJ databases">
        <authorList>
            <consortium name="Pathogen Informatics"/>
        </authorList>
    </citation>
    <scope>NUCLEOTIDE SEQUENCE [LARGE SCALE GENOMIC DNA]</scope>
</reference>
<dbReference type="SMART" id="SM00992">
    <property type="entry name" value="YccV-like"/>
    <property type="match status" value="1"/>
</dbReference>
<evidence type="ECO:0000313" key="4">
    <source>
        <dbReference type="Proteomes" id="UP000038040"/>
    </source>
</evidence>
<accession>A0A0N4U932</accession>
<dbReference type="Pfam" id="PF08755">
    <property type="entry name" value="YccV-like"/>
    <property type="match status" value="1"/>
</dbReference>
<keyword evidence="5" id="KW-1185">Reference proteome</keyword>
<dbReference type="WBParaSite" id="DME_0000357601-mRNA-1">
    <property type="protein sequence ID" value="DME_0000357601-mRNA-1"/>
    <property type="gene ID" value="DME_0000357601"/>
</dbReference>
<dbReference type="OrthoDB" id="28868at2759"/>
<feature type="transmembrane region" description="Helical" evidence="1">
    <location>
        <begin position="7"/>
        <end position="25"/>
    </location>
</feature>
<dbReference type="Proteomes" id="UP000038040">
    <property type="component" value="Unplaced"/>
</dbReference>
<dbReference type="GO" id="GO:0003677">
    <property type="term" value="F:DNA binding"/>
    <property type="evidence" value="ECO:0007669"/>
    <property type="project" value="InterPro"/>
</dbReference>
<organism evidence="4 6">
    <name type="scientific">Dracunculus medinensis</name>
    <name type="common">Guinea worm</name>
    <dbReference type="NCBI Taxonomy" id="318479"/>
    <lineage>
        <taxon>Eukaryota</taxon>
        <taxon>Metazoa</taxon>
        <taxon>Ecdysozoa</taxon>
        <taxon>Nematoda</taxon>
        <taxon>Chromadorea</taxon>
        <taxon>Rhabditida</taxon>
        <taxon>Spirurina</taxon>
        <taxon>Dracunculoidea</taxon>
        <taxon>Dracunculidae</taxon>
        <taxon>Dracunculus</taxon>
    </lineage>
</organism>
<evidence type="ECO:0000256" key="1">
    <source>
        <dbReference type="SAM" id="Phobius"/>
    </source>
</evidence>
<dbReference type="AlphaFoldDB" id="A0A0N4U932"/>
<dbReference type="InterPro" id="IPR011722">
    <property type="entry name" value="Hemimethylated_DNA-bd_dom"/>
</dbReference>
<protein>
    <submittedName>
        <fullName evidence="6">YccV-like domain-containing protein</fullName>
    </submittedName>
</protein>
<evidence type="ECO:0000313" key="5">
    <source>
        <dbReference type="Proteomes" id="UP000274756"/>
    </source>
</evidence>
<dbReference type="InterPro" id="IPR053189">
    <property type="entry name" value="Clp_protease_adapter_ClpF"/>
</dbReference>
<evidence type="ECO:0000259" key="2">
    <source>
        <dbReference type="SMART" id="SM00992"/>
    </source>
</evidence>
<dbReference type="Proteomes" id="UP000274756">
    <property type="component" value="Unassembled WGS sequence"/>
</dbReference>
<dbReference type="SUPFAM" id="SSF141255">
    <property type="entry name" value="YccV-like"/>
    <property type="match status" value="1"/>
</dbReference>
<evidence type="ECO:0000313" key="6">
    <source>
        <dbReference type="WBParaSite" id="DME_0000357601-mRNA-1"/>
    </source>
</evidence>